<accession>A0ACB9F1F5</accession>
<organism evidence="1 2">
    <name type="scientific">Cichorium intybus</name>
    <name type="common">Chicory</name>
    <dbReference type="NCBI Taxonomy" id="13427"/>
    <lineage>
        <taxon>Eukaryota</taxon>
        <taxon>Viridiplantae</taxon>
        <taxon>Streptophyta</taxon>
        <taxon>Embryophyta</taxon>
        <taxon>Tracheophyta</taxon>
        <taxon>Spermatophyta</taxon>
        <taxon>Magnoliopsida</taxon>
        <taxon>eudicotyledons</taxon>
        <taxon>Gunneridae</taxon>
        <taxon>Pentapetalae</taxon>
        <taxon>asterids</taxon>
        <taxon>campanulids</taxon>
        <taxon>Asterales</taxon>
        <taxon>Asteraceae</taxon>
        <taxon>Cichorioideae</taxon>
        <taxon>Cichorieae</taxon>
        <taxon>Cichoriinae</taxon>
        <taxon>Cichorium</taxon>
    </lineage>
</organism>
<reference evidence="2" key="1">
    <citation type="journal article" date="2022" name="Mol. Ecol. Resour.">
        <title>The genomes of chicory, endive, great burdock and yacon provide insights into Asteraceae palaeo-polyploidization history and plant inulin production.</title>
        <authorList>
            <person name="Fan W."/>
            <person name="Wang S."/>
            <person name="Wang H."/>
            <person name="Wang A."/>
            <person name="Jiang F."/>
            <person name="Liu H."/>
            <person name="Zhao H."/>
            <person name="Xu D."/>
            <person name="Zhang Y."/>
        </authorList>
    </citation>
    <scope>NUCLEOTIDE SEQUENCE [LARGE SCALE GENOMIC DNA]</scope>
    <source>
        <strain evidence="2">cv. Punajuju</strain>
    </source>
</reference>
<proteinExistence type="predicted"/>
<reference evidence="1 2" key="2">
    <citation type="journal article" date="2022" name="Mol. Ecol. Resour.">
        <title>The genomes of chicory, endive, great burdock and yacon provide insights into Asteraceae paleo-polyploidization history and plant inulin production.</title>
        <authorList>
            <person name="Fan W."/>
            <person name="Wang S."/>
            <person name="Wang H."/>
            <person name="Wang A."/>
            <person name="Jiang F."/>
            <person name="Liu H."/>
            <person name="Zhao H."/>
            <person name="Xu D."/>
            <person name="Zhang Y."/>
        </authorList>
    </citation>
    <scope>NUCLEOTIDE SEQUENCE [LARGE SCALE GENOMIC DNA]</scope>
    <source>
        <strain evidence="2">cv. Punajuju</strain>
        <tissue evidence="1">Leaves</tissue>
    </source>
</reference>
<evidence type="ECO:0000313" key="1">
    <source>
        <dbReference type="EMBL" id="KAI3764942.1"/>
    </source>
</evidence>
<evidence type="ECO:0000313" key="2">
    <source>
        <dbReference type="Proteomes" id="UP001055811"/>
    </source>
</evidence>
<dbReference type="EMBL" id="CM042011">
    <property type="protein sequence ID" value="KAI3764942.1"/>
    <property type="molecule type" value="Genomic_DNA"/>
</dbReference>
<keyword evidence="2" id="KW-1185">Reference proteome</keyword>
<protein>
    <submittedName>
        <fullName evidence="1">Uncharacterized protein</fullName>
    </submittedName>
</protein>
<comment type="caution">
    <text evidence="1">The sequence shown here is derived from an EMBL/GenBank/DDBJ whole genome shotgun (WGS) entry which is preliminary data.</text>
</comment>
<sequence>MDCKIKSPAPSSPSIEESASPPSHLSHVFNDKVLRSASHPLDVNHNSPLLIPRSTSPATPKPILIFVHVTVGDNDYAAACAITAPANHHYRSCPLSQADRTIVDPAKSDETDVAMDITDSEEYCEFLFCWETKVPTQLYFLTQLATGIKIKNAH</sequence>
<name>A0ACB9F1F5_CICIN</name>
<dbReference type="Proteomes" id="UP001055811">
    <property type="component" value="Linkage Group LG03"/>
</dbReference>
<gene>
    <name evidence="1" type="ORF">L2E82_14960</name>
</gene>